<evidence type="ECO:0000259" key="4">
    <source>
        <dbReference type="PROSITE" id="PS50887"/>
    </source>
</evidence>
<gene>
    <name evidence="5" type="ORF">ABNW52_06340</name>
</gene>
<keyword evidence="3" id="KW-0812">Transmembrane</keyword>
<sequence length="400" mass="43966">MSGLSRQLWLKLVGLLPGEVNHSEARWLLSPHGHMPLMNGRRARIIVNRVRLVACLFAILTPLWIVVDLLVLPLALSWQLAVARIVASLAFFGLHRHYRAYSSLLQAWGGMVCLFAIPSVFYVVSHLLLLNHHLEGISAAIGTGYAFLPFVLLAGLAIFPLTLTESLGFALPALAAHMLGGMLEWTTVDWPSFWGSFWLQVLIAGVAALACISQLAFMIALVQQAVRDPLTGAFSRRSGEEVLELQATLAMRCQSPLCVAFIDIDHFKTINDHYGHHAGDLALQVLAERVVDQLRKGDVLVRWGGEEFLLLLPNTTASQAVHALGRLRQAGLGLRPDGQPLTASIGVAEWQEDSVNDWRQLLELADSRMYQAKQSGRNRLVGRDLEQHGWLLSPAVSAAA</sequence>
<evidence type="ECO:0000313" key="6">
    <source>
        <dbReference type="Proteomes" id="UP001433638"/>
    </source>
</evidence>
<dbReference type="NCBIfam" id="TIGR00254">
    <property type="entry name" value="GGDEF"/>
    <property type="match status" value="1"/>
</dbReference>
<dbReference type="PROSITE" id="PS50887">
    <property type="entry name" value="GGDEF"/>
    <property type="match status" value="1"/>
</dbReference>
<feature type="transmembrane region" description="Helical" evidence="3">
    <location>
        <begin position="107"/>
        <end position="130"/>
    </location>
</feature>
<keyword evidence="3" id="KW-0472">Membrane</keyword>
<accession>A0ABV1M1X4</accession>
<dbReference type="Proteomes" id="UP001433638">
    <property type="component" value="Unassembled WGS sequence"/>
</dbReference>
<dbReference type="InterPro" id="IPR043128">
    <property type="entry name" value="Rev_trsase/Diguanyl_cyclase"/>
</dbReference>
<dbReference type="EMBL" id="JBEFLD010000003">
    <property type="protein sequence ID" value="MEQ6290232.1"/>
    <property type="molecule type" value="Genomic_DNA"/>
</dbReference>
<comment type="caution">
    <text evidence="5">The sequence shown here is derived from an EMBL/GenBank/DDBJ whole genome shotgun (WGS) entry which is preliminary data.</text>
</comment>
<dbReference type="RefSeq" id="WP_349585542.1">
    <property type="nucleotide sequence ID" value="NZ_JBEFLD010000003.1"/>
</dbReference>
<feature type="domain" description="GGDEF" evidence="4">
    <location>
        <begin position="255"/>
        <end position="385"/>
    </location>
</feature>
<dbReference type="EC" id="2.7.7.65" evidence="1"/>
<proteinExistence type="predicted"/>
<keyword evidence="5" id="KW-0548">Nucleotidyltransferase</keyword>
<dbReference type="Gene3D" id="3.30.70.270">
    <property type="match status" value="1"/>
</dbReference>
<keyword evidence="3" id="KW-1133">Transmembrane helix</keyword>
<feature type="transmembrane region" description="Helical" evidence="3">
    <location>
        <begin position="136"/>
        <end position="159"/>
    </location>
</feature>
<dbReference type="Pfam" id="PF00990">
    <property type="entry name" value="GGDEF"/>
    <property type="match status" value="1"/>
</dbReference>
<dbReference type="PANTHER" id="PTHR45138">
    <property type="entry name" value="REGULATORY COMPONENTS OF SENSORY TRANSDUCTION SYSTEM"/>
    <property type="match status" value="1"/>
</dbReference>
<dbReference type="InterPro" id="IPR000160">
    <property type="entry name" value="GGDEF_dom"/>
</dbReference>
<feature type="transmembrane region" description="Helical" evidence="3">
    <location>
        <begin position="50"/>
        <end position="72"/>
    </location>
</feature>
<dbReference type="SMART" id="SM00267">
    <property type="entry name" value="GGDEF"/>
    <property type="match status" value="1"/>
</dbReference>
<organism evidence="5 6">
    <name type="scientific">Vogesella oryzagri</name>
    <dbReference type="NCBI Taxonomy" id="3160864"/>
    <lineage>
        <taxon>Bacteria</taxon>
        <taxon>Pseudomonadati</taxon>
        <taxon>Pseudomonadota</taxon>
        <taxon>Betaproteobacteria</taxon>
        <taxon>Neisseriales</taxon>
        <taxon>Chromobacteriaceae</taxon>
        <taxon>Vogesella</taxon>
    </lineage>
</organism>
<dbReference type="SUPFAM" id="SSF55073">
    <property type="entry name" value="Nucleotide cyclase"/>
    <property type="match status" value="1"/>
</dbReference>
<evidence type="ECO:0000256" key="3">
    <source>
        <dbReference type="SAM" id="Phobius"/>
    </source>
</evidence>
<feature type="transmembrane region" description="Helical" evidence="3">
    <location>
        <begin position="78"/>
        <end position="95"/>
    </location>
</feature>
<evidence type="ECO:0000256" key="1">
    <source>
        <dbReference type="ARBA" id="ARBA00012528"/>
    </source>
</evidence>
<keyword evidence="5" id="KW-0808">Transferase</keyword>
<keyword evidence="6" id="KW-1185">Reference proteome</keyword>
<dbReference type="CDD" id="cd01949">
    <property type="entry name" value="GGDEF"/>
    <property type="match status" value="1"/>
</dbReference>
<dbReference type="InterPro" id="IPR029787">
    <property type="entry name" value="Nucleotide_cyclase"/>
</dbReference>
<evidence type="ECO:0000313" key="5">
    <source>
        <dbReference type="EMBL" id="MEQ6290232.1"/>
    </source>
</evidence>
<protein>
    <recommendedName>
        <fullName evidence="1">diguanylate cyclase</fullName>
        <ecNumber evidence="1">2.7.7.65</ecNumber>
    </recommendedName>
</protein>
<reference evidence="5" key="1">
    <citation type="submission" date="2024-06" db="EMBL/GenBank/DDBJ databases">
        <title>Genome sequence of Vogesella sp. MAHUQ-64.</title>
        <authorList>
            <person name="Huq M.A."/>
        </authorList>
    </citation>
    <scope>NUCLEOTIDE SEQUENCE</scope>
    <source>
        <strain evidence="5">MAHUQ-64</strain>
    </source>
</reference>
<comment type="catalytic activity">
    <reaction evidence="2">
        <text>2 GTP = 3',3'-c-di-GMP + 2 diphosphate</text>
        <dbReference type="Rhea" id="RHEA:24898"/>
        <dbReference type="ChEBI" id="CHEBI:33019"/>
        <dbReference type="ChEBI" id="CHEBI:37565"/>
        <dbReference type="ChEBI" id="CHEBI:58805"/>
        <dbReference type="EC" id="2.7.7.65"/>
    </reaction>
</comment>
<dbReference type="GO" id="GO:0052621">
    <property type="term" value="F:diguanylate cyclase activity"/>
    <property type="evidence" value="ECO:0007669"/>
    <property type="project" value="UniProtKB-EC"/>
</dbReference>
<feature type="transmembrane region" description="Helical" evidence="3">
    <location>
        <begin position="197"/>
        <end position="222"/>
    </location>
</feature>
<dbReference type="InterPro" id="IPR050469">
    <property type="entry name" value="Diguanylate_Cyclase"/>
</dbReference>
<dbReference type="PANTHER" id="PTHR45138:SF9">
    <property type="entry name" value="DIGUANYLATE CYCLASE DGCM-RELATED"/>
    <property type="match status" value="1"/>
</dbReference>
<evidence type="ECO:0000256" key="2">
    <source>
        <dbReference type="ARBA" id="ARBA00034247"/>
    </source>
</evidence>
<name>A0ABV1M1X4_9NEIS</name>
<feature type="transmembrane region" description="Helical" evidence="3">
    <location>
        <begin position="166"/>
        <end position="185"/>
    </location>
</feature>